<evidence type="ECO:0000313" key="9">
    <source>
        <dbReference type="EMBL" id="PWC01707.1"/>
    </source>
</evidence>
<dbReference type="PROSITE" id="PS01195">
    <property type="entry name" value="PEPT_TRNA_HYDROL_1"/>
    <property type="match status" value="1"/>
</dbReference>
<keyword evidence="2" id="KW-0820">tRNA-binding</keyword>
<gene>
    <name evidence="9" type="ORF">DF222_06265</name>
</gene>
<dbReference type="InterPro" id="IPR018171">
    <property type="entry name" value="Pept_tRNA_hydro_CS"/>
</dbReference>
<sequence>MSDTSLLLALGNPGPKYALTRHNVGVMVLDELLARASATLTVHKRTNTEIAEISPGVLGPKRVVLARTREFMNLSGGPAKALAGYFGIPPARIVALYDDMELAFGELKLVTGGGDKGHKGLKSLTKSFGTNNYQRLRIGIGRPPGRQAPADFVLRPFGRAERDSLPIIAADAADLVEKHL</sequence>
<dbReference type="PANTHER" id="PTHR17224:SF1">
    <property type="entry name" value="PEPTIDYL-TRNA HYDROLASE"/>
    <property type="match status" value="1"/>
</dbReference>
<dbReference type="Gene3D" id="3.40.50.1470">
    <property type="entry name" value="Peptidyl-tRNA hydrolase"/>
    <property type="match status" value="1"/>
</dbReference>
<evidence type="ECO:0000256" key="1">
    <source>
        <dbReference type="ARBA" id="ARBA00013260"/>
    </source>
</evidence>
<dbReference type="EC" id="3.1.1.29" evidence="1 7"/>
<name>A0A2U1T6S8_9CORY</name>
<dbReference type="Pfam" id="PF01195">
    <property type="entry name" value="Pept_tRNA_hydro"/>
    <property type="match status" value="1"/>
</dbReference>
<evidence type="ECO:0000256" key="2">
    <source>
        <dbReference type="ARBA" id="ARBA00022555"/>
    </source>
</evidence>
<comment type="similarity">
    <text evidence="5 8">Belongs to the PTH family.</text>
</comment>
<keyword evidence="4" id="KW-0694">RNA-binding</keyword>
<dbReference type="Proteomes" id="UP000244989">
    <property type="component" value="Unassembled WGS sequence"/>
</dbReference>
<dbReference type="SUPFAM" id="SSF53178">
    <property type="entry name" value="Peptidyl-tRNA hydrolase-like"/>
    <property type="match status" value="1"/>
</dbReference>
<dbReference type="GO" id="GO:0000049">
    <property type="term" value="F:tRNA binding"/>
    <property type="evidence" value="ECO:0007669"/>
    <property type="project" value="UniProtKB-KW"/>
</dbReference>
<reference evidence="10" key="1">
    <citation type="submission" date="2018-04" db="EMBL/GenBank/DDBJ databases">
        <authorList>
            <person name="Liu S."/>
            <person name="Wang Z."/>
            <person name="Li J."/>
        </authorList>
    </citation>
    <scope>NUCLEOTIDE SEQUENCE [LARGE SCALE GENOMIC DNA]</scope>
    <source>
        <strain evidence="10">2189</strain>
    </source>
</reference>
<evidence type="ECO:0000256" key="6">
    <source>
        <dbReference type="ARBA" id="ARBA00050038"/>
    </source>
</evidence>
<evidence type="ECO:0000256" key="3">
    <source>
        <dbReference type="ARBA" id="ARBA00022801"/>
    </source>
</evidence>
<dbReference type="AlphaFoldDB" id="A0A2U1T6S8"/>
<proteinExistence type="inferred from homology"/>
<dbReference type="InterPro" id="IPR036416">
    <property type="entry name" value="Pept_tRNA_hydro_sf"/>
</dbReference>
<keyword evidence="3 7" id="KW-0378">Hydrolase</keyword>
<dbReference type="RefSeq" id="WP_108431873.1">
    <property type="nucleotide sequence ID" value="NZ_CP026947.1"/>
</dbReference>
<evidence type="ECO:0000256" key="5">
    <source>
        <dbReference type="ARBA" id="ARBA00038063"/>
    </source>
</evidence>
<keyword evidence="10" id="KW-1185">Reference proteome</keyword>
<dbReference type="EMBL" id="QEEZ01000009">
    <property type="protein sequence ID" value="PWC01707.1"/>
    <property type="molecule type" value="Genomic_DNA"/>
</dbReference>
<dbReference type="InterPro" id="IPR001328">
    <property type="entry name" value="Pept_tRNA_hydro"/>
</dbReference>
<dbReference type="OrthoDB" id="9800507at2"/>
<comment type="catalytic activity">
    <reaction evidence="7">
        <text>an N-acyl-L-alpha-aminoacyl-tRNA + H2O = an N-acyl-L-amino acid + a tRNA + H(+)</text>
        <dbReference type="Rhea" id="RHEA:54448"/>
        <dbReference type="Rhea" id="RHEA-COMP:10123"/>
        <dbReference type="Rhea" id="RHEA-COMP:13883"/>
        <dbReference type="ChEBI" id="CHEBI:15377"/>
        <dbReference type="ChEBI" id="CHEBI:15378"/>
        <dbReference type="ChEBI" id="CHEBI:59874"/>
        <dbReference type="ChEBI" id="CHEBI:78442"/>
        <dbReference type="ChEBI" id="CHEBI:138191"/>
        <dbReference type="EC" id="3.1.1.29"/>
    </reaction>
</comment>
<dbReference type="GO" id="GO:0004045">
    <property type="term" value="F:peptidyl-tRNA hydrolase activity"/>
    <property type="evidence" value="ECO:0007669"/>
    <property type="project" value="UniProtKB-EC"/>
</dbReference>
<accession>A0A2U1T6S8</accession>
<protein>
    <recommendedName>
        <fullName evidence="6 7">Peptidyl-tRNA hydrolase</fullName>
        <ecNumber evidence="1 7">3.1.1.29</ecNumber>
    </recommendedName>
</protein>
<evidence type="ECO:0000313" key="10">
    <source>
        <dbReference type="Proteomes" id="UP000244989"/>
    </source>
</evidence>
<evidence type="ECO:0000256" key="4">
    <source>
        <dbReference type="ARBA" id="ARBA00022884"/>
    </source>
</evidence>
<dbReference type="KEGG" id="cyz:C3B44_07745"/>
<evidence type="ECO:0000256" key="7">
    <source>
        <dbReference type="RuleBase" id="RU000673"/>
    </source>
</evidence>
<dbReference type="PANTHER" id="PTHR17224">
    <property type="entry name" value="PEPTIDYL-TRNA HYDROLASE"/>
    <property type="match status" value="1"/>
</dbReference>
<organism evidence="9 10">
    <name type="scientific">Corynebacterium yudongzhengii</name>
    <dbReference type="NCBI Taxonomy" id="2080740"/>
    <lineage>
        <taxon>Bacteria</taxon>
        <taxon>Bacillati</taxon>
        <taxon>Actinomycetota</taxon>
        <taxon>Actinomycetes</taxon>
        <taxon>Mycobacteriales</taxon>
        <taxon>Corynebacteriaceae</taxon>
        <taxon>Corynebacterium</taxon>
    </lineage>
</organism>
<comment type="caution">
    <text evidence="9">The sequence shown here is derived from an EMBL/GenBank/DDBJ whole genome shotgun (WGS) entry which is preliminary data.</text>
</comment>
<dbReference type="NCBIfam" id="TIGR00447">
    <property type="entry name" value="pth"/>
    <property type="match status" value="1"/>
</dbReference>
<evidence type="ECO:0000256" key="8">
    <source>
        <dbReference type="RuleBase" id="RU004320"/>
    </source>
</evidence>
<dbReference type="CDD" id="cd00462">
    <property type="entry name" value="PTH"/>
    <property type="match status" value="1"/>
</dbReference>